<feature type="domain" description="Thioredoxin" evidence="16">
    <location>
        <begin position="15"/>
        <end position="175"/>
    </location>
</feature>
<name>A0A198AL72_9BACL</name>
<evidence type="ECO:0000256" key="6">
    <source>
        <dbReference type="ARBA" id="ARBA00022490"/>
    </source>
</evidence>
<evidence type="ECO:0000256" key="10">
    <source>
        <dbReference type="ARBA" id="ARBA00023157"/>
    </source>
</evidence>
<dbReference type="PIRSF" id="PIRSF000239">
    <property type="entry name" value="AHPC"/>
    <property type="match status" value="1"/>
</dbReference>
<dbReference type="PROSITE" id="PS51352">
    <property type="entry name" value="THIOREDOXIN_2"/>
    <property type="match status" value="1"/>
</dbReference>
<dbReference type="GO" id="GO:0033554">
    <property type="term" value="P:cellular response to stress"/>
    <property type="evidence" value="ECO:0007669"/>
    <property type="project" value="TreeGrafter"/>
</dbReference>
<dbReference type="GO" id="GO:0042744">
    <property type="term" value="P:hydrogen peroxide catabolic process"/>
    <property type="evidence" value="ECO:0007669"/>
    <property type="project" value="TreeGrafter"/>
</dbReference>
<dbReference type="RefSeq" id="WP_068662284.1">
    <property type="nucleotide sequence ID" value="NZ_LYPB01000047.1"/>
</dbReference>
<dbReference type="InterPro" id="IPR013766">
    <property type="entry name" value="Thioredoxin_domain"/>
</dbReference>
<keyword evidence="11" id="KW-0676">Redox-active center</keyword>
<evidence type="ECO:0000256" key="11">
    <source>
        <dbReference type="ARBA" id="ARBA00023284"/>
    </source>
</evidence>
<evidence type="ECO:0000256" key="8">
    <source>
        <dbReference type="ARBA" id="ARBA00022862"/>
    </source>
</evidence>
<evidence type="ECO:0000256" key="4">
    <source>
        <dbReference type="ARBA" id="ARBA00013021"/>
    </source>
</evidence>
<dbReference type="GO" id="GO:0008379">
    <property type="term" value="F:thioredoxin peroxidase activity"/>
    <property type="evidence" value="ECO:0007669"/>
    <property type="project" value="TreeGrafter"/>
</dbReference>
<dbReference type="EC" id="1.11.1.26" evidence="4"/>
<feature type="active site" description="Cysteine sulfenic acid (-SOH) intermediate; for peroxidase activity" evidence="15">
    <location>
        <position position="62"/>
    </location>
</feature>
<dbReference type="InterPro" id="IPR036249">
    <property type="entry name" value="Thioredoxin-like_sf"/>
</dbReference>
<comment type="caution">
    <text evidence="17">The sequence shown here is derived from an EMBL/GenBank/DDBJ whole genome shotgun (WGS) entry which is preliminary data.</text>
</comment>
<comment type="subcellular location">
    <subcellularLocation>
        <location evidence="1">Cytoplasm</location>
    </subcellularLocation>
</comment>
<evidence type="ECO:0000256" key="13">
    <source>
        <dbReference type="ARBA" id="ARBA00032824"/>
    </source>
</evidence>
<keyword evidence="18" id="KW-1185">Reference proteome</keyword>
<dbReference type="SUPFAM" id="SSF52833">
    <property type="entry name" value="Thioredoxin-like"/>
    <property type="match status" value="1"/>
</dbReference>
<dbReference type="GO" id="GO:0006979">
    <property type="term" value="P:response to oxidative stress"/>
    <property type="evidence" value="ECO:0007669"/>
    <property type="project" value="TreeGrafter"/>
</dbReference>
<dbReference type="FunFam" id="3.40.30.10:FF:000002">
    <property type="entry name" value="Alkyl hydroperoxide reductase C"/>
    <property type="match status" value="1"/>
</dbReference>
<comment type="catalytic activity">
    <reaction evidence="14">
        <text>a hydroperoxide + NADH + H(+) = an alcohol + NAD(+) + H2O</text>
        <dbReference type="Rhea" id="RHEA:62628"/>
        <dbReference type="ChEBI" id="CHEBI:15377"/>
        <dbReference type="ChEBI" id="CHEBI:15378"/>
        <dbReference type="ChEBI" id="CHEBI:30879"/>
        <dbReference type="ChEBI" id="CHEBI:35924"/>
        <dbReference type="ChEBI" id="CHEBI:57540"/>
        <dbReference type="ChEBI" id="CHEBI:57945"/>
        <dbReference type="EC" id="1.11.1.26"/>
    </reaction>
</comment>
<evidence type="ECO:0000256" key="5">
    <source>
        <dbReference type="ARBA" id="ARBA00017462"/>
    </source>
</evidence>
<evidence type="ECO:0000256" key="3">
    <source>
        <dbReference type="ARBA" id="ARBA00011654"/>
    </source>
</evidence>
<organism evidence="17 18">
    <name type="scientific">Paenibacillus oryzisoli</name>
    <dbReference type="NCBI Taxonomy" id="1850517"/>
    <lineage>
        <taxon>Bacteria</taxon>
        <taxon>Bacillati</taxon>
        <taxon>Bacillota</taxon>
        <taxon>Bacilli</taxon>
        <taxon>Bacillales</taxon>
        <taxon>Paenibacillaceae</taxon>
        <taxon>Paenibacillus</taxon>
    </lineage>
</organism>
<accession>A0A198AL72</accession>
<dbReference type="PANTHER" id="PTHR10681">
    <property type="entry name" value="THIOREDOXIN PEROXIDASE"/>
    <property type="match status" value="1"/>
</dbReference>
<dbReference type="GO" id="GO:0045454">
    <property type="term" value="P:cell redox homeostasis"/>
    <property type="evidence" value="ECO:0007669"/>
    <property type="project" value="TreeGrafter"/>
</dbReference>
<dbReference type="InterPro" id="IPR000866">
    <property type="entry name" value="AhpC/TSA"/>
</dbReference>
<evidence type="ECO:0000256" key="15">
    <source>
        <dbReference type="PIRSR" id="PIRSR000239-1"/>
    </source>
</evidence>
<keyword evidence="10" id="KW-1015">Disulfide bond</keyword>
<dbReference type="OrthoDB" id="9812811at2"/>
<keyword evidence="8" id="KW-0049">Antioxidant</keyword>
<evidence type="ECO:0000256" key="7">
    <source>
        <dbReference type="ARBA" id="ARBA00022559"/>
    </source>
</evidence>
<dbReference type="PANTHER" id="PTHR10681:SF121">
    <property type="entry name" value="ALKYL HYDROPEROXIDE REDUCTASE C"/>
    <property type="match status" value="1"/>
</dbReference>
<keyword evidence="6" id="KW-0963">Cytoplasm</keyword>
<proteinExistence type="inferred from homology"/>
<comment type="subunit">
    <text evidence="3">Homodimer; disulfide-linked, upon oxidation. 5 homodimers assemble to form a ring-like decamer.</text>
</comment>
<dbReference type="Pfam" id="PF00578">
    <property type="entry name" value="AhpC-TSA"/>
    <property type="match status" value="1"/>
</dbReference>
<sequence length="190" mass="21266">MTQQVTVQSQATTFAKIGLPAPSFSLLSTKNMDTLEEKISLEDYRGRWVVFFFWPFDFTFVCPTEITAFSDHYEQFLDLDCDIVGASVDSVYTHRAWTQTPRDQNGIGPVKFPLVSDFSKETARAYGVLDDETGAAHRGLFIIDPDGVLRYQVVTDMNVGRSVDETLRVLQALQAGGLCPANWKPGDRTL</sequence>
<dbReference type="GO" id="GO:0005829">
    <property type="term" value="C:cytosol"/>
    <property type="evidence" value="ECO:0007669"/>
    <property type="project" value="TreeGrafter"/>
</dbReference>
<comment type="similarity">
    <text evidence="2">Belongs to the peroxiredoxin family. AhpC/Prx1 subfamily.</text>
</comment>
<evidence type="ECO:0000313" key="18">
    <source>
        <dbReference type="Proteomes" id="UP000078454"/>
    </source>
</evidence>
<evidence type="ECO:0000256" key="14">
    <source>
        <dbReference type="ARBA" id="ARBA00047572"/>
    </source>
</evidence>
<reference evidence="17 18" key="1">
    <citation type="submission" date="2016-05" db="EMBL/GenBank/DDBJ databases">
        <title>Paenibacillus sp. 1ZS3-15 nov., isolated from the rhizosphere soil.</title>
        <authorList>
            <person name="Zhang X.X."/>
            <person name="Zhang J."/>
        </authorList>
    </citation>
    <scope>NUCLEOTIDE SEQUENCE [LARGE SCALE GENOMIC DNA]</scope>
    <source>
        <strain evidence="17 18">1ZS3-15</strain>
    </source>
</reference>
<evidence type="ECO:0000259" key="16">
    <source>
        <dbReference type="PROSITE" id="PS51352"/>
    </source>
</evidence>
<dbReference type="InterPro" id="IPR024706">
    <property type="entry name" value="Peroxiredoxin_AhpC-typ"/>
</dbReference>
<keyword evidence="7 17" id="KW-0575">Peroxidase</keyword>
<evidence type="ECO:0000256" key="9">
    <source>
        <dbReference type="ARBA" id="ARBA00023002"/>
    </source>
</evidence>
<dbReference type="EMBL" id="LYPB01000047">
    <property type="protein sequence ID" value="OAS21820.1"/>
    <property type="molecule type" value="Genomic_DNA"/>
</dbReference>
<evidence type="ECO:0000256" key="2">
    <source>
        <dbReference type="ARBA" id="ARBA00009796"/>
    </source>
</evidence>
<dbReference type="Gene3D" id="3.40.30.10">
    <property type="entry name" value="Glutaredoxin"/>
    <property type="match status" value="1"/>
</dbReference>
<dbReference type="Proteomes" id="UP000078454">
    <property type="component" value="Unassembled WGS sequence"/>
</dbReference>
<dbReference type="CDD" id="cd03015">
    <property type="entry name" value="PRX_Typ2cys"/>
    <property type="match status" value="1"/>
</dbReference>
<protein>
    <recommendedName>
        <fullName evidence="5">Alkyl hydroperoxide reductase C</fullName>
        <ecNumber evidence="4">1.11.1.26</ecNumber>
    </recommendedName>
    <alternativeName>
        <fullName evidence="12">Peroxiredoxin</fullName>
    </alternativeName>
    <alternativeName>
        <fullName evidence="13">Thioredoxin peroxidase</fullName>
    </alternativeName>
</protein>
<evidence type="ECO:0000256" key="12">
    <source>
        <dbReference type="ARBA" id="ARBA00032077"/>
    </source>
</evidence>
<dbReference type="AlphaFoldDB" id="A0A198AL72"/>
<dbReference type="GO" id="GO:0102039">
    <property type="term" value="F:NADH-dependent peroxiredoxin activity"/>
    <property type="evidence" value="ECO:0007669"/>
    <property type="project" value="UniProtKB-EC"/>
</dbReference>
<dbReference type="InterPro" id="IPR050217">
    <property type="entry name" value="Peroxiredoxin"/>
</dbReference>
<evidence type="ECO:0000313" key="17">
    <source>
        <dbReference type="EMBL" id="OAS21820.1"/>
    </source>
</evidence>
<gene>
    <name evidence="17" type="ORF">A8708_06690</name>
</gene>
<dbReference type="STRING" id="1850517.A8708_06690"/>
<keyword evidence="9" id="KW-0560">Oxidoreductase</keyword>
<evidence type="ECO:0000256" key="1">
    <source>
        <dbReference type="ARBA" id="ARBA00004496"/>
    </source>
</evidence>